<accession>A0A7I8IM26</accession>
<keyword evidence="2" id="KW-1185">Reference proteome</keyword>
<evidence type="ECO:0000313" key="1">
    <source>
        <dbReference type="EMBL" id="CAA2618485.1"/>
    </source>
</evidence>
<name>A0A7I8IM26_SPIIN</name>
<dbReference type="Gene3D" id="3.80.10.10">
    <property type="entry name" value="Ribonuclease Inhibitor"/>
    <property type="match status" value="1"/>
</dbReference>
<organism evidence="1">
    <name type="scientific">Spirodela intermedia</name>
    <name type="common">Intermediate duckweed</name>
    <dbReference type="NCBI Taxonomy" id="51605"/>
    <lineage>
        <taxon>Eukaryota</taxon>
        <taxon>Viridiplantae</taxon>
        <taxon>Streptophyta</taxon>
        <taxon>Embryophyta</taxon>
        <taxon>Tracheophyta</taxon>
        <taxon>Spermatophyta</taxon>
        <taxon>Magnoliopsida</taxon>
        <taxon>Liliopsida</taxon>
        <taxon>Araceae</taxon>
        <taxon>Lemnoideae</taxon>
        <taxon>Spirodela</taxon>
    </lineage>
</organism>
<proteinExistence type="predicted"/>
<sequence>MQKTIVAIARRRKLLDDGILNALLDDSWDTLDISGSDITDLGLTKAAQTCPNLLLKCKKITIVGVSALISQCHSLEILRCGGCPSSESTARRCLSILVPKLNAVEEESWENLENTDLVDGAQSLRWLVWPNIDPESKARLAVEFPLAACPDSILDESYVAGIDPETWATTVSDADRAGINTLPSASEQGQDLPQLSMAEKFRLAFVERDLRLAPKRAKNMRQRQRRAEKEWVTSSADAKSVVLAAKFRKSL</sequence>
<dbReference type="InterPro" id="IPR032675">
    <property type="entry name" value="LRR_dom_sf"/>
</dbReference>
<reference evidence="1 2" key="1">
    <citation type="submission" date="2019-12" db="EMBL/GenBank/DDBJ databases">
        <authorList>
            <person name="Scholz U."/>
            <person name="Mascher M."/>
            <person name="Fiebig A."/>
        </authorList>
    </citation>
    <scope>NUCLEOTIDE SEQUENCE</scope>
</reference>
<dbReference type="Proteomes" id="UP001189122">
    <property type="component" value="Unassembled WGS sequence"/>
</dbReference>
<gene>
    <name evidence="1" type="ORF">SI7747_04004652</name>
</gene>
<dbReference type="SUPFAM" id="SSF52047">
    <property type="entry name" value="RNI-like"/>
    <property type="match status" value="1"/>
</dbReference>
<dbReference type="AlphaFoldDB" id="A0A7I8IM26"/>
<protein>
    <submittedName>
        <fullName evidence="1">Uncharacterized protein</fullName>
    </submittedName>
</protein>
<dbReference type="EMBL" id="LR743591">
    <property type="protein sequence ID" value="CAA2618485.1"/>
    <property type="molecule type" value="Genomic_DNA"/>
</dbReference>
<evidence type="ECO:0000313" key="2">
    <source>
        <dbReference type="Proteomes" id="UP001189122"/>
    </source>
</evidence>
<dbReference type="EMBL" id="CACRZD030000004">
    <property type="protein sequence ID" value="CAA6658204.1"/>
    <property type="molecule type" value="Genomic_DNA"/>
</dbReference>